<accession>A0ABN7K9R0</accession>
<dbReference type="EMBL" id="CAJHOF010000014">
    <property type="protein sequence ID" value="CAD7289251.1"/>
    <property type="molecule type" value="Genomic_DNA"/>
</dbReference>
<dbReference type="RefSeq" id="WP_229933206.1">
    <property type="nucleotide sequence ID" value="NZ_CAJHOF010000014.1"/>
</dbReference>
<dbReference type="PROSITE" id="PS51257">
    <property type="entry name" value="PROKAR_LIPOPROTEIN"/>
    <property type="match status" value="1"/>
</dbReference>
<evidence type="ECO:0000256" key="2">
    <source>
        <dbReference type="ARBA" id="ARBA00022729"/>
    </source>
</evidence>
<name>A0ABN7K9R0_9BACT</name>
<sequence>MKKFLIALSALAFLTGCTMDTSEQETNSVATKMLQQPQTILFTATQDASYKITLTSKDLFKTAVLIDANGKKHSLKRDASGVYLVSKDGIKIIFSKGVGYLTPAKGAKEIKLQYVE</sequence>
<organism evidence="4 5">
    <name type="scientific">Campylobacter majalis</name>
    <dbReference type="NCBI Taxonomy" id="2790656"/>
    <lineage>
        <taxon>Bacteria</taxon>
        <taxon>Pseudomonadati</taxon>
        <taxon>Campylobacterota</taxon>
        <taxon>Epsilonproteobacteria</taxon>
        <taxon>Campylobacterales</taxon>
        <taxon>Campylobacteraceae</taxon>
        <taxon>Campylobacter</taxon>
    </lineage>
</organism>
<evidence type="ECO:0000313" key="5">
    <source>
        <dbReference type="Proteomes" id="UP000789803"/>
    </source>
</evidence>
<evidence type="ECO:0000256" key="3">
    <source>
        <dbReference type="SAM" id="SignalP"/>
    </source>
</evidence>
<keyword evidence="2 3" id="KW-0732">Signal</keyword>
<feature type="chain" id="PRO_5045079166" description="Type IV secretion system putative lipoprotein virB7" evidence="3">
    <location>
        <begin position="21"/>
        <end position="116"/>
    </location>
</feature>
<reference evidence="4 5" key="1">
    <citation type="submission" date="2020-11" db="EMBL/GenBank/DDBJ databases">
        <authorList>
            <person name="Peeters C."/>
        </authorList>
    </citation>
    <scope>NUCLEOTIDE SEQUENCE [LARGE SCALE GENOMIC DNA]</scope>
    <source>
        <strain evidence="4 5">LMG 7974</strain>
    </source>
</reference>
<evidence type="ECO:0000256" key="1">
    <source>
        <dbReference type="ARBA" id="ARBA00017922"/>
    </source>
</evidence>
<gene>
    <name evidence="4" type="ORF">LMG7974_01416</name>
</gene>
<comment type="caution">
    <text evidence="4">The sequence shown here is derived from an EMBL/GenBank/DDBJ whole genome shotgun (WGS) entry which is preliminary data.</text>
</comment>
<dbReference type="InterPro" id="IPR012640">
    <property type="entry name" value="Membr_lipoprot_lipid_attach_CS"/>
</dbReference>
<evidence type="ECO:0000313" key="4">
    <source>
        <dbReference type="EMBL" id="CAD7289251.1"/>
    </source>
</evidence>
<dbReference type="Proteomes" id="UP000789803">
    <property type="component" value="Unassembled WGS sequence"/>
</dbReference>
<keyword evidence="5" id="KW-1185">Reference proteome</keyword>
<protein>
    <recommendedName>
        <fullName evidence="1">Type IV secretion system putative lipoprotein virB7</fullName>
    </recommendedName>
</protein>
<proteinExistence type="predicted"/>
<dbReference type="Pfam" id="PF08139">
    <property type="entry name" value="LPAM_1"/>
    <property type="match status" value="1"/>
</dbReference>
<feature type="signal peptide" evidence="3">
    <location>
        <begin position="1"/>
        <end position="20"/>
    </location>
</feature>